<evidence type="ECO:0000313" key="2">
    <source>
        <dbReference type="Proteomes" id="UP001165378"/>
    </source>
</evidence>
<organism evidence="1 2">
    <name type="scientific">Yinghuangia soli</name>
    <dbReference type="NCBI Taxonomy" id="2908204"/>
    <lineage>
        <taxon>Bacteria</taxon>
        <taxon>Bacillati</taxon>
        <taxon>Actinomycetota</taxon>
        <taxon>Actinomycetes</taxon>
        <taxon>Kitasatosporales</taxon>
        <taxon>Streptomycetaceae</taxon>
        <taxon>Yinghuangia</taxon>
    </lineage>
</organism>
<dbReference type="RefSeq" id="WP_235050287.1">
    <property type="nucleotide sequence ID" value="NZ_JAKFHA010000001.1"/>
</dbReference>
<gene>
    <name evidence="1" type="ORF">LZ495_03260</name>
</gene>
<comment type="caution">
    <text evidence="1">The sequence shown here is derived from an EMBL/GenBank/DDBJ whole genome shotgun (WGS) entry which is preliminary data.</text>
</comment>
<dbReference type="AlphaFoldDB" id="A0AA41PV21"/>
<proteinExistence type="predicted"/>
<sequence>MDMDALERIIGPAPYAAPRGAWDELRREFDVSLPPDFVAFTEAYGPGHIGDMLYVHHPVSPKLELGEFIREWIDFARQVPVDEIPYPVGLGEGELIPVASTSNGDIVYLFNGGADFGDWFVGVDSRCPDWFEYRMPYTDWVAALFSGTVGREYIADEWPPGSISTIKEEDFWRYG</sequence>
<accession>A0AA41PV21</accession>
<name>A0AA41PV21_9ACTN</name>
<protein>
    <recommendedName>
        <fullName evidence="3">SMI1/KNR4 family protein</fullName>
    </recommendedName>
</protein>
<reference evidence="1" key="1">
    <citation type="submission" date="2022-01" db="EMBL/GenBank/DDBJ databases">
        <title>Genome-Based Taxonomic Classification of the Phylum Actinobacteria.</title>
        <authorList>
            <person name="Gao Y."/>
        </authorList>
    </citation>
    <scope>NUCLEOTIDE SEQUENCE</scope>
    <source>
        <strain evidence="1">KLBMP 8922</strain>
    </source>
</reference>
<evidence type="ECO:0000313" key="1">
    <source>
        <dbReference type="EMBL" id="MCF2526241.1"/>
    </source>
</evidence>
<dbReference type="EMBL" id="JAKFHA010000001">
    <property type="protein sequence ID" value="MCF2526241.1"/>
    <property type="molecule type" value="Genomic_DNA"/>
</dbReference>
<evidence type="ECO:0008006" key="3">
    <source>
        <dbReference type="Google" id="ProtNLM"/>
    </source>
</evidence>
<dbReference type="Proteomes" id="UP001165378">
    <property type="component" value="Unassembled WGS sequence"/>
</dbReference>
<dbReference type="SUPFAM" id="SSF160631">
    <property type="entry name" value="SMI1/KNR4-like"/>
    <property type="match status" value="1"/>
</dbReference>
<dbReference type="InterPro" id="IPR037883">
    <property type="entry name" value="Knr4/Smi1-like_sf"/>
</dbReference>
<keyword evidence="2" id="KW-1185">Reference proteome</keyword>